<sequence>MKTKLMAAAFGAAMMPGLASASDCGEVSITEMNWASSAIITEIAKFIMENGYGCTVQKVPSSTTPSLVSVAETGKPDIVTELWINGAPAYQELQDAGKITTAADVLADGGLEGWWVPRYMVDETPELATVEGLKANVELMGGRFHNCPDGWACKNTNNDLAQNFGLVDAGYEIFVHGSGETLATSIGAAYENKEPWLGYYWSPDPLLAKYDMVKVDLGVPYDHEVFQCAANAECTAEGVSAWPVGPVKTVVTTDFAEREPAVAEFMTKMSYDNDTVLGFLSWMDENKATYEEAAVYFLLNNKDMWSGWVSDEANESLAAFFE</sequence>
<dbReference type="Gene3D" id="3.40.190.100">
    <property type="entry name" value="Glycine betaine-binding periplasmic protein, domain 2"/>
    <property type="match status" value="1"/>
</dbReference>
<dbReference type="STRING" id="870908.SAMN04488044_0304"/>
<dbReference type="SUPFAM" id="SSF53850">
    <property type="entry name" value="Periplasmic binding protein-like II"/>
    <property type="match status" value="1"/>
</dbReference>
<dbReference type="RefSeq" id="WP_072789489.1">
    <property type="nucleotide sequence ID" value="NZ_FQWM01000001.1"/>
</dbReference>
<keyword evidence="1" id="KW-0732">Signal</keyword>
<feature type="signal peptide" evidence="1">
    <location>
        <begin position="1"/>
        <end position="21"/>
    </location>
</feature>
<protein>
    <submittedName>
        <fullName evidence="3">Glycine betaine/proline transport system substrate-binding protein</fullName>
    </submittedName>
</protein>
<evidence type="ECO:0000313" key="3">
    <source>
        <dbReference type="EMBL" id="SHG26816.1"/>
    </source>
</evidence>
<gene>
    <name evidence="3" type="ORF">SAMN04488044_0304</name>
</gene>
<organism evidence="3 4">
    <name type="scientific">Cognatishimia maritima</name>
    <dbReference type="NCBI Taxonomy" id="870908"/>
    <lineage>
        <taxon>Bacteria</taxon>
        <taxon>Pseudomonadati</taxon>
        <taxon>Pseudomonadota</taxon>
        <taxon>Alphaproteobacteria</taxon>
        <taxon>Rhodobacterales</taxon>
        <taxon>Paracoccaceae</taxon>
        <taxon>Cognatishimia</taxon>
    </lineage>
</organism>
<feature type="chain" id="PRO_5013177784" evidence="1">
    <location>
        <begin position="22"/>
        <end position="322"/>
    </location>
</feature>
<feature type="domain" description="ABC-type glycine betaine transport system substrate-binding" evidence="2">
    <location>
        <begin position="26"/>
        <end position="298"/>
    </location>
</feature>
<dbReference type="GO" id="GO:0022857">
    <property type="term" value="F:transmembrane transporter activity"/>
    <property type="evidence" value="ECO:0007669"/>
    <property type="project" value="InterPro"/>
</dbReference>
<keyword evidence="4" id="KW-1185">Reference proteome</keyword>
<evidence type="ECO:0000313" key="4">
    <source>
        <dbReference type="Proteomes" id="UP000184211"/>
    </source>
</evidence>
<evidence type="ECO:0000259" key="2">
    <source>
        <dbReference type="Pfam" id="PF04069"/>
    </source>
</evidence>
<dbReference type="AlphaFoldDB" id="A0A1M5IEY4"/>
<dbReference type="Gene3D" id="3.40.190.10">
    <property type="entry name" value="Periplasmic binding protein-like II"/>
    <property type="match status" value="1"/>
</dbReference>
<name>A0A1M5IEY4_9RHOB</name>
<dbReference type="InterPro" id="IPR007210">
    <property type="entry name" value="ABC_Gly_betaine_transp_sub-bd"/>
</dbReference>
<proteinExistence type="predicted"/>
<accession>A0A1M5IEY4</accession>
<reference evidence="4" key="1">
    <citation type="submission" date="2016-11" db="EMBL/GenBank/DDBJ databases">
        <authorList>
            <person name="Varghese N."/>
            <person name="Submissions S."/>
        </authorList>
    </citation>
    <scope>NUCLEOTIDE SEQUENCE [LARGE SCALE GENOMIC DNA]</scope>
    <source>
        <strain evidence="4">DSM 28223</strain>
    </source>
</reference>
<dbReference type="Proteomes" id="UP000184211">
    <property type="component" value="Unassembled WGS sequence"/>
</dbReference>
<evidence type="ECO:0000256" key="1">
    <source>
        <dbReference type="SAM" id="SignalP"/>
    </source>
</evidence>
<dbReference type="OrthoDB" id="9786266at2"/>
<dbReference type="Pfam" id="PF04069">
    <property type="entry name" value="OpuAC"/>
    <property type="match status" value="1"/>
</dbReference>
<dbReference type="CDD" id="cd13641">
    <property type="entry name" value="PBP2_HisX_like"/>
    <property type="match status" value="1"/>
</dbReference>
<dbReference type="EMBL" id="FQWM01000001">
    <property type="protein sequence ID" value="SHG26816.1"/>
    <property type="molecule type" value="Genomic_DNA"/>
</dbReference>
<dbReference type="GO" id="GO:0043190">
    <property type="term" value="C:ATP-binding cassette (ABC) transporter complex"/>
    <property type="evidence" value="ECO:0007669"/>
    <property type="project" value="InterPro"/>
</dbReference>